<dbReference type="CDD" id="cd02966">
    <property type="entry name" value="TlpA_like_family"/>
    <property type="match status" value="1"/>
</dbReference>
<dbReference type="InterPro" id="IPR013740">
    <property type="entry name" value="Redoxin"/>
</dbReference>
<dbReference type="InterPro" id="IPR050553">
    <property type="entry name" value="Thioredoxin_ResA/DsbE_sf"/>
</dbReference>
<evidence type="ECO:0000256" key="4">
    <source>
        <dbReference type="ARBA" id="ARBA00023284"/>
    </source>
</evidence>
<dbReference type="EMBL" id="SZQL01000006">
    <property type="protein sequence ID" value="TKK68974.1"/>
    <property type="molecule type" value="Genomic_DNA"/>
</dbReference>
<keyword evidence="4" id="KW-0676">Redox-active center</keyword>
<dbReference type="PANTHER" id="PTHR42852:SF6">
    <property type="entry name" value="THIOL:DISULFIDE INTERCHANGE PROTEIN DSBE"/>
    <property type="match status" value="1"/>
</dbReference>
<dbReference type="GO" id="GO:0016491">
    <property type="term" value="F:oxidoreductase activity"/>
    <property type="evidence" value="ECO:0007669"/>
    <property type="project" value="InterPro"/>
</dbReference>
<feature type="domain" description="Thioredoxin" evidence="6">
    <location>
        <begin position="26"/>
        <end position="163"/>
    </location>
</feature>
<keyword evidence="8" id="KW-1185">Reference proteome</keyword>
<dbReference type="InterPro" id="IPR036249">
    <property type="entry name" value="Thioredoxin-like_sf"/>
</dbReference>
<evidence type="ECO:0000256" key="1">
    <source>
        <dbReference type="ARBA" id="ARBA00004196"/>
    </source>
</evidence>
<proteinExistence type="predicted"/>
<dbReference type="OrthoDB" id="9815205at2"/>
<keyword evidence="5" id="KW-0732">Signal</keyword>
<gene>
    <name evidence="7" type="ORF">FC093_09795</name>
</gene>
<dbReference type="AlphaFoldDB" id="A0A4U3L3U2"/>
<evidence type="ECO:0000256" key="2">
    <source>
        <dbReference type="ARBA" id="ARBA00022748"/>
    </source>
</evidence>
<comment type="subcellular location">
    <subcellularLocation>
        <location evidence="1">Cell envelope</location>
    </subcellularLocation>
</comment>
<comment type="caution">
    <text evidence="7">The sequence shown here is derived from an EMBL/GenBank/DDBJ whole genome shotgun (WGS) entry which is preliminary data.</text>
</comment>
<name>A0A4U3L3U2_9BACT</name>
<sequence>MVRLFRIFIVVLLFTAICNSSFAQSMHEGQKAPEILLPNTKGDSVALSSSLKSNRYVLIDFWASWCGPCRRAMPGLKKLYSKYHAKGLEIYSISLDENANAWKRALFEDGTKWLHVIDQQGNTANNWGVSFIPNTYLLDGNQNIIAINAEPDELDKYLQGKLQ</sequence>
<dbReference type="Pfam" id="PF08534">
    <property type="entry name" value="Redoxin"/>
    <property type="match status" value="1"/>
</dbReference>
<dbReference type="RefSeq" id="WP_137261594.1">
    <property type="nucleotide sequence ID" value="NZ_SZQL01000006.1"/>
</dbReference>
<dbReference type="Proteomes" id="UP000305848">
    <property type="component" value="Unassembled WGS sequence"/>
</dbReference>
<evidence type="ECO:0000256" key="3">
    <source>
        <dbReference type="ARBA" id="ARBA00023157"/>
    </source>
</evidence>
<feature type="chain" id="PRO_5020850537" evidence="5">
    <location>
        <begin position="24"/>
        <end position="163"/>
    </location>
</feature>
<dbReference type="SUPFAM" id="SSF52833">
    <property type="entry name" value="Thioredoxin-like"/>
    <property type="match status" value="1"/>
</dbReference>
<reference evidence="7 8" key="1">
    <citation type="submission" date="2019-05" db="EMBL/GenBank/DDBJ databases">
        <title>Panacibacter sp. strain 17mud1-8 Genome sequencing and assembly.</title>
        <authorList>
            <person name="Chhetri G."/>
        </authorList>
    </citation>
    <scope>NUCLEOTIDE SEQUENCE [LARGE SCALE GENOMIC DNA]</scope>
    <source>
        <strain evidence="7 8">17mud1-8</strain>
    </source>
</reference>
<evidence type="ECO:0000313" key="8">
    <source>
        <dbReference type="Proteomes" id="UP000305848"/>
    </source>
</evidence>
<dbReference type="Gene3D" id="3.40.30.10">
    <property type="entry name" value="Glutaredoxin"/>
    <property type="match status" value="1"/>
</dbReference>
<keyword evidence="3" id="KW-1015">Disulfide bond</keyword>
<organism evidence="7 8">
    <name type="scientific">Ilyomonas limi</name>
    <dbReference type="NCBI Taxonomy" id="2575867"/>
    <lineage>
        <taxon>Bacteria</taxon>
        <taxon>Pseudomonadati</taxon>
        <taxon>Bacteroidota</taxon>
        <taxon>Chitinophagia</taxon>
        <taxon>Chitinophagales</taxon>
        <taxon>Chitinophagaceae</taxon>
        <taxon>Ilyomonas</taxon>
    </lineage>
</organism>
<protein>
    <submittedName>
        <fullName evidence="7">TlpA family protein disulfide reductase</fullName>
    </submittedName>
</protein>
<dbReference type="PANTHER" id="PTHR42852">
    <property type="entry name" value="THIOL:DISULFIDE INTERCHANGE PROTEIN DSBE"/>
    <property type="match status" value="1"/>
</dbReference>
<accession>A0A4U3L3U2</accession>
<evidence type="ECO:0000256" key="5">
    <source>
        <dbReference type="SAM" id="SignalP"/>
    </source>
</evidence>
<dbReference type="InterPro" id="IPR013766">
    <property type="entry name" value="Thioredoxin_domain"/>
</dbReference>
<evidence type="ECO:0000259" key="6">
    <source>
        <dbReference type="PROSITE" id="PS51352"/>
    </source>
</evidence>
<keyword evidence="2" id="KW-0201">Cytochrome c-type biogenesis</keyword>
<dbReference type="GO" id="GO:0017004">
    <property type="term" value="P:cytochrome complex assembly"/>
    <property type="evidence" value="ECO:0007669"/>
    <property type="project" value="UniProtKB-KW"/>
</dbReference>
<evidence type="ECO:0000313" key="7">
    <source>
        <dbReference type="EMBL" id="TKK68974.1"/>
    </source>
</evidence>
<dbReference type="GO" id="GO:0030313">
    <property type="term" value="C:cell envelope"/>
    <property type="evidence" value="ECO:0007669"/>
    <property type="project" value="UniProtKB-SubCell"/>
</dbReference>
<feature type="signal peptide" evidence="5">
    <location>
        <begin position="1"/>
        <end position="23"/>
    </location>
</feature>
<dbReference type="PROSITE" id="PS51352">
    <property type="entry name" value="THIOREDOXIN_2"/>
    <property type="match status" value="1"/>
</dbReference>